<dbReference type="Proteomes" id="UP000887563">
    <property type="component" value="Unplaced"/>
</dbReference>
<dbReference type="PRINTS" id="PR00139">
    <property type="entry name" value="ASNGLNASE"/>
</dbReference>
<dbReference type="PROSITE" id="PS50297">
    <property type="entry name" value="ANK_REP_REGION"/>
    <property type="match status" value="1"/>
</dbReference>
<dbReference type="Pfam" id="PF00710">
    <property type="entry name" value="Asparaginase"/>
    <property type="match status" value="1"/>
</dbReference>
<feature type="active site" evidence="8">
    <location>
        <position position="200"/>
    </location>
</feature>
<feature type="compositionally biased region" description="Polar residues" evidence="9">
    <location>
        <begin position="1"/>
        <end position="20"/>
    </location>
</feature>
<dbReference type="InterPro" id="IPR036152">
    <property type="entry name" value="Asp/glu_Ase-like_sf"/>
</dbReference>
<keyword evidence="2" id="KW-0677">Repeat</keyword>
<dbReference type="WBParaSite" id="Minc3s05247g37873">
    <property type="protein sequence ID" value="Minc3s05247g37873"/>
    <property type="gene ID" value="Minc3s05247g37873"/>
</dbReference>
<dbReference type="PROSITE" id="PS51732">
    <property type="entry name" value="ASN_GLN_ASE_3"/>
    <property type="match status" value="1"/>
</dbReference>
<dbReference type="Pfam" id="PF12796">
    <property type="entry name" value="Ank_2"/>
    <property type="match status" value="1"/>
</dbReference>
<dbReference type="InterPro" id="IPR027473">
    <property type="entry name" value="L-asparaginase_C"/>
</dbReference>
<evidence type="ECO:0000313" key="12">
    <source>
        <dbReference type="Proteomes" id="UP000887563"/>
    </source>
</evidence>
<evidence type="ECO:0000256" key="9">
    <source>
        <dbReference type="SAM" id="MobiDB-lite"/>
    </source>
</evidence>
<dbReference type="FunFam" id="3.40.50.40:FF:000001">
    <property type="entry name" value="L-asparaginase 1"/>
    <property type="match status" value="1"/>
</dbReference>
<evidence type="ECO:0000313" key="13">
    <source>
        <dbReference type="WBParaSite" id="Minc3s05247g37873"/>
    </source>
</evidence>
<dbReference type="Gene3D" id="1.25.40.20">
    <property type="entry name" value="Ankyrin repeat-containing domain"/>
    <property type="match status" value="2"/>
</dbReference>
<dbReference type="CDD" id="cd08963">
    <property type="entry name" value="L-asparaginase_I"/>
    <property type="match status" value="1"/>
</dbReference>
<evidence type="ECO:0000256" key="4">
    <source>
        <dbReference type="ARBA" id="ARBA00023043"/>
    </source>
</evidence>
<reference evidence="13" key="1">
    <citation type="submission" date="2022-11" db="UniProtKB">
        <authorList>
            <consortium name="WormBaseParasite"/>
        </authorList>
    </citation>
    <scope>IDENTIFICATION</scope>
</reference>
<dbReference type="InterPro" id="IPR027475">
    <property type="entry name" value="Asparaginase/glutaminase_AS2"/>
</dbReference>
<feature type="region of interest" description="Disordered" evidence="9">
    <location>
        <begin position="1"/>
        <end position="32"/>
    </location>
</feature>
<dbReference type="SFLD" id="SFLDS00057">
    <property type="entry name" value="Glutaminase/Asparaginase"/>
    <property type="match status" value="1"/>
</dbReference>
<dbReference type="SUPFAM" id="SSF53774">
    <property type="entry name" value="Glutaminase/Asparaginase"/>
    <property type="match status" value="1"/>
</dbReference>
<evidence type="ECO:0000256" key="3">
    <source>
        <dbReference type="ARBA" id="ARBA00022801"/>
    </source>
</evidence>
<dbReference type="InterPro" id="IPR036770">
    <property type="entry name" value="Ankyrin_rpt-contain_sf"/>
</dbReference>
<dbReference type="EC" id="3.5.1.1" evidence="1"/>
<dbReference type="GO" id="GO:0004067">
    <property type="term" value="F:asparaginase activity"/>
    <property type="evidence" value="ECO:0007669"/>
    <property type="project" value="UniProtKB-UniRule"/>
</dbReference>
<evidence type="ECO:0000256" key="2">
    <source>
        <dbReference type="ARBA" id="ARBA00022737"/>
    </source>
</evidence>
<protein>
    <recommendedName>
        <fullName evidence="1">asparaginase</fullName>
        <ecNumber evidence="1">3.5.1.1</ecNumber>
    </recommendedName>
</protein>
<sequence length="695" mass="76782">MKDSNLNGHEQQPNNSNNKQVHPPLDDSFQPKKLTAINSDHQLFRNLSATKLVELQQPETSRNQLRRISEGDNQHLERGSPLTILQESKVLVLYTGGTIGMKCCCEGVYAPEQHYLPKIITNLPPLNDKEFVEYAYADAQLRPYALPLVRGMKKRVVYWLVEYEPLLDSSDMTFDDWTRIAKDIRKSYSAYDGFVVLHGTDTLAYTACALSFMMENLGKPVVITGAQVRENTVDLIPVGEVRSDGRENMIGALIVAGNFDIPEVCVLFNNRLFRGNRCTKIDNRGLEAFDSPNMAPLATMDISINVNYESIYRSNELRPFTVQETLCRNVVVLRIFPSLSIESVRALLCPPTQGVVLQTYGSGNIPAGRTDIMEEIRKAVNRGCLIVNISQCAKGIVTASYQNGKILAEAGVICGSDMTTEAALTKLAYVLAKQEWNLETKSMMLRHNLAGELTVARSEQPNELDMIPRLAKLLRITSSSETQLLRKVLFPPLSCHAAFANDISSLEKLRLSGADLSGGDYNMRTSLHTAAAAGNVEAVEYLLRQGASVHIRDSNEENALVCAVHSRNLEVIKMIRQAGGELVQPKQRIGVELCLASASNDLAAIKAWHSAGADLSTPDYSGRTALHISSSRGFDQLSEFLCNIGNVNPLIKDCYGRTAIEEALVASEEGRVGEIIAPNFQNILALFKTNKKFND</sequence>
<dbReference type="PANTHER" id="PTHR11707">
    <property type="entry name" value="L-ASPARAGINASE"/>
    <property type="match status" value="1"/>
</dbReference>
<dbReference type="Pfam" id="PF17763">
    <property type="entry name" value="Asparaginase_C"/>
    <property type="match status" value="1"/>
</dbReference>
<evidence type="ECO:0000256" key="8">
    <source>
        <dbReference type="PROSITE-ProRule" id="PRU10100"/>
    </source>
</evidence>
<evidence type="ECO:0000259" key="10">
    <source>
        <dbReference type="Pfam" id="PF00710"/>
    </source>
</evidence>
<evidence type="ECO:0000256" key="5">
    <source>
        <dbReference type="ARBA" id="ARBA00061199"/>
    </source>
</evidence>
<accession>A0A914NBU7</accession>
<dbReference type="SMART" id="SM00870">
    <property type="entry name" value="Asparaginase"/>
    <property type="match status" value="1"/>
</dbReference>
<dbReference type="PIRSF" id="PIRSF001220">
    <property type="entry name" value="L-ASNase_gatD"/>
    <property type="match status" value="1"/>
</dbReference>
<dbReference type="InterPro" id="IPR006034">
    <property type="entry name" value="Asparaginase/glutaminase-like"/>
</dbReference>
<dbReference type="Gene3D" id="3.40.50.40">
    <property type="match status" value="1"/>
</dbReference>
<dbReference type="PANTHER" id="PTHR11707:SF28">
    <property type="entry name" value="60 KDA LYSOPHOSPHOLIPASE"/>
    <property type="match status" value="1"/>
</dbReference>
<dbReference type="InterPro" id="IPR027474">
    <property type="entry name" value="L-asparaginase_N"/>
</dbReference>
<feature type="domain" description="L-asparaginase N-terminal" evidence="10">
    <location>
        <begin position="89"/>
        <end position="310"/>
    </location>
</feature>
<feature type="binding site" evidence="6">
    <location>
        <begin position="200"/>
        <end position="201"/>
    </location>
    <ligand>
        <name>substrate</name>
    </ligand>
</feature>
<dbReference type="Gene3D" id="3.40.50.1170">
    <property type="entry name" value="L-asparaginase, N-terminal domain"/>
    <property type="match status" value="1"/>
</dbReference>
<dbReference type="PROSITE" id="PS00917">
    <property type="entry name" value="ASN_GLN_ASE_2"/>
    <property type="match status" value="1"/>
</dbReference>
<dbReference type="InterPro" id="IPR037152">
    <property type="entry name" value="L-asparaginase_N_sf"/>
</dbReference>
<name>A0A914NBU7_MELIC</name>
<dbReference type="SMART" id="SM00248">
    <property type="entry name" value="ANK"/>
    <property type="match status" value="3"/>
</dbReference>
<feature type="binding site" evidence="6">
    <location>
        <position position="169"/>
    </location>
    <ligand>
        <name>substrate</name>
    </ligand>
</feature>
<dbReference type="FunFam" id="3.40.50.1170:FF:000003">
    <property type="entry name" value="60 kDa lysophospholipase"/>
    <property type="match status" value="1"/>
</dbReference>
<dbReference type="SUPFAM" id="SSF48403">
    <property type="entry name" value="Ankyrin repeat"/>
    <property type="match status" value="1"/>
</dbReference>
<dbReference type="InterPro" id="IPR041725">
    <property type="entry name" value="L-asparaginase_I"/>
</dbReference>
<keyword evidence="3" id="KW-0378">Hydrolase</keyword>
<feature type="repeat" description="ANK" evidence="7">
    <location>
        <begin position="522"/>
        <end position="554"/>
    </location>
</feature>
<evidence type="ECO:0000256" key="7">
    <source>
        <dbReference type="PROSITE-ProRule" id="PRU00023"/>
    </source>
</evidence>
<dbReference type="PROSITE" id="PS50088">
    <property type="entry name" value="ANK_REPEAT"/>
    <property type="match status" value="1"/>
</dbReference>
<feature type="domain" description="Asparaginase/glutaminase C-terminal" evidence="11">
    <location>
        <begin position="329"/>
        <end position="443"/>
    </location>
</feature>
<dbReference type="PIRSF" id="PIRSF500176">
    <property type="entry name" value="L_ASNase"/>
    <property type="match status" value="1"/>
</dbReference>
<dbReference type="Pfam" id="PF13637">
    <property type="entry name" value="Ank_4"/>
    <property type="match status" value="1"/>
</dbReference>
<evidence type="ECO:0000256" key="1">
    <source>
        <dbReference type="ARBA" id="ARBA00012920"/>
    </source>
</evidence>
<comment type="similarity">
    <text evidence="5">In the N-terminal section; belongs to the asparaginase 1 family.</text>
</comment>
<keyword evidence="4 7" id="KW-0040">ANK repeat</keyword>
<dbReference type="InterPro" id="IPR040919">
    <property type="entry name" value="Asparaginase_C"/>
</dbReference>
<evidence type="ECO:0000256" key="6">
    <source>
        <dbReference type="PIRSR" id="PIRSR001220-2"/>
    </source>
</evidence>
<dbReference type="AlphaFoldDB" id="A0A914NBU7"/>
<organism evidence="12 13">
    <name type="scientific">Meloidogyne incognita</name>
    <name type="common">Southern root-knot nematode worm</name>
    <name type="synonym">Oxyuris incognita</name>
    <dbReference type="NCBI Taxonomy" id="6306"/>
    <lineage>
        <taxon>Eukaryota</taxon>
        <taxon>Metazoa</taxon>
        <taxon>Ecdysozoa</taxon>
        <taxon>Nematoda</taxon>
        <taxon>Chromadorea</taxon>
        <taxon>Rhabditida</taxon>
        <taxon>Tylenchina</taxon>
        <taxon>Tylenchomorpha</taxon>
        <taxon>Tylenchoidea</taxon>
        <taxon>Meloidogynidae</taxon>
        <taxon>Meloidogyninae</taxon>
        <taxon>Meloidogyne</taxon>
        <taxon>Meloidogyne incognita group</taxon>
    </lineage>
</organism>
<dbReference type="InterPro" id="IPR002110">
    <property type="entry name" value="Ankyrin_rpt"/>
</dbReference>
<dbReference type="GO" id="GO:0009066">
    <property type="term" value="P:aspartate family amino acid metabolic process"/>
    <property type="evidence" value="ECO:0007669"/>
    <property type="project" value="UniProtKB-ARBA"/>
</dbReference>
<proteinExistence type="inferred from homology"/>
<keyword evidence="12" id="KW-1185">Reference proteome</keyword>
<evidence type="ECO:0000259" key="11">
    <source>
        <dbReference type="Pfam" id="PF17763"/>
    </source>
</evidence>